<comment type="subcellular location">
    <subcellularLocation>
        <location evidence="1">Nucleus</location>
        <location evidence="1">Nucleolus</location>
    </subcellularLocation>
</comment>
<evidence type="ECO:0000256" key="2">
    <source>
        <dbReference type="ARBA" id="ARBA00022553"/>
    </source>
</evidence>
<dbReference type="AlphaFoldDB" id="A0AAV9XWE4"/>
<dbReference type="Pfam" id="PF04615">
    <property type="entry name" value="Utp14"/>
    <property type="match status" value="2"/>
</dbReference>
<dbReference type="PANTHER" id="PTHR14150">
    <property type="entry name" value="U3 SMALL NUCLEOLAR RNA-ASSOCIATED PROTEIN 14"/>
    <property type="match status" value="1"/>
</dbReference>
<protein>
    <submittedName>
        <fullName evidence="5">Uncharacterized protein</fullName>
    </submittedName>
</protein>
<sequence length="675" mass="78169">MVINTKDYKETDSGIRNLVSKVSNIIKNTGKYEDNIFNTHSNETIGANNSNSIEDPEMIGKVWSNRKLNMKSTISSLVSNLAGSFDCRDAENQVKMLEGRIKNKSKLTYFASPNKQLEMERRVQYDSIQKGMKRWGKIIDSINRQEIISYGEAEKTDILSVSQLSNNYEPIDEFEREFERVLLEVSDGSVPINPKDTKNHGNVLPCNKIRCQIESNFVKKLKFILFNQQKENKRLKKIKSKSWRKNRRMQIQIEEEKLISLGEMEYPELVKNIKEKYEKRRAKIRLMRRQFARQKWAKMATRFGGKEIQRSISNQAQMHHDEKKRIEQIIGNFSSDVESDNGNDHEKGISEYIEDSFAKVSELKSVSKGLTDLKFIQRGIDYANEELELKLKQFKKNTNYENDSNAIDAVPPQVELKKPTLIELNDAENEIVDKMRVENFSGLDISLFNNGISELKNKGIPINEVKKTNNRSESETNYEFDIRRHNFNIQDELEMMAQEDINGDHSSDNSNMNTIKEVFVQGNDKTPPHESVENKTDTEKAHNKKATIPGWGSWCLSLSGVKEGENEENTSNKERPRIKQNKRVDRKIASYCVNKIPHPFNSNDLYESTLKHPIGPEWNTTSIHNKLIQPKIQSRMGAVIKPLLYSKRLKNINISDSFLKKWNDAKKCNRTKARF</sequence>
<feature type="region of interest" description="Disordered" evidence="4">
    <location>
        <begin position="522"/>
        <end position="543"/>
    </location>
</feature>
<keyword evidence="6" id="KW-1185">Reference proteome</keyword>
<feature type="region of interest" description="Disordered" evidence="4">
    <location>
        <begin position="562"/>
        <end position="582"/>
    </location>
</feature>
<gene>
    <name evidence="5" type="ORF">RS030_81319</name>
</gene>
<evidence type="ECO:0000256" key="3">
    <source>
        <dbReference type="ARBA" id="ARBA00023242"/>
    </source>
</evidence>
<feature type="compositionally biased region" description="Basic and acidic residues" evidence="4">
    <location>
        <begin position="570"/>
        <end position="582"/>
    </location>
</feature>
<dbReference type="GO" id="GO:0032040">
    <property type="term" value="C:small-subunit processome"/>
    <property type="evidence" value="ECO:0007669"/>
    <property type="project" value="InterPro"/>
</dbReference>
<organism evidence="5 6">
    <name type="scientific">Cryptosporidium xiaoi</name>
    <dbReference type="NCBI Taxonomy" id="659607"/>
    <lineage>
        <taxon>Eukaryota</taxon>
        <taxon>Sar</taxon>
        <taxon>Alveolata</taxon>
        <taxon>Apicomplexa</taxon>
        <taxon>Conoidasida</taxon>
        <taxon>Coccidia</taxon>
        <taxon>Eucoccidiorida</taxon>
        <taxon>Eimeriorina</taxon>
        <taxon>Cryptosporidiidae</taxon>
        <taxon>Cryptosporidium</taxon>
    </lineage>
</organism>
<dbReference type="GO" id="GO:0006364">
    <property type="term" value="P:rRNA processing"/>
    <property type="evidence" value="ECO:0007669"/>
    <property type="project" value="InterPro"/>
</dbReference>
<dbReference type="Proteomes" id="UP001311799">
    <property type="component" value="Unassembled WGS sequence"/>
</dbReference>
<dbReference type="InterPro" id="IPR006709">
    <property type="entry name" value="SSU_processome_Utp14"/>
</dbReference>
<accession>A0AAV9XWE4</accession>
<keyword evidence="3" id="KW-0539">Nucleus</keyword>
<evidence type="ECO:0000256" key="4">
    <source>
        <dbReference type="SAM" id="MobiDB-lite"/>
    </source>
</evidence>
<reference evidence="5 6" key="1">
    <citation type="submission" date="2023-10" db="EMBL/GenBank/DDBJ databases">
        <title>Comparative genomics analysis reveals potential genetic determinants of host preference in Cryptosporidium xiaoi.</title>
        <authorList>
            <person name="Xiao L."/>
            <person name="Li J."/>
        </authorList>
    </citation>
    <scope>NUCLEOTIDE SEQUENCE [LARGE SCALE GENOMIC DNA]</scope>
    <source>
        <strain evidence="5 6">52996</strain>
    </source>
</reference>
<comment type="caution">
    <text evidence="5">The sequence shown here is derived from an EMBL/GenBank/DDBJ whole genome shotgun (WGS) entry which is preliminary data.</text>
</comment>
<evidence type="ECO:0000256" key="1">
    <source>
        <dbReference type="ARBA" id="ARBA00004604"/>
    </source>
</evidence>
<keyword evidence="2" id="KW-0597">Phosphoprotein</keyword>
<name>A0AAV9XWE4_9CRYT</name>
<dbReference type="EMBL" id="JAWDEY010000036">
    <property type="protein sequence ID" value="KAK6587870.1"/>
    <property type="molecule type" value="Genomic_DNA"/>
</dbReference>
<proteinExistence type="predicted"/>
<evidence type="ECO:0000313" key="5">
    <source>
        <dbReference type="EMBL" id="KAK6587870.1"/>
    </source>
</evidence>
<feature type="compositionally biased region" description="Basic and acidic residues" evidence="4">
    <location>
        <begin position="526"/>
        <end position="541"/>
    </location>
</feature>
<dbReference type="PANTHER" id="PTHR14150:SF12">
    <property type="entry name" value="U3 SMALL NUCLEOLAR RNA-ASSOCIATED PROTEIN 14 HOMOLOG A"/>
    <property type="match status" value="1"/>
</dbReference>
<evidence type="ECO:0000313" key="6">
    <source>
        <dbReference type="Proteomes" id="UP001311799"/>
    </source>
</evidence>